<feature type="domain" description="Lipopolysaccharide assembly protein A" evidence="7">
    <location>
        <begin position="24"/>
        <end position="83"/>
    </location>
</feature>
<evidence type="ECO:0000313" key="8">
    <source>
        <dbReference type="EMBL" id="RCW66439.1"/>
    </source>
</evidence>
<evidence type="ECO:0000256" key="4">
    <source>
        <dbReference type="ARBA" id="ARBA00023136"/>
    </source>
</evidence>
<dbReference type="PANTHER" id="PTHR41335">
    <property type="entry name" value="MEMBRANE PROTEIN-RELATED"/>
    <property type="match status" value="1"/>
</dbReference>
<dbReference type="AlphaFoldDB" id="A0A368XFN5"/>
<dbReference type="Pfam" id="PF06305">
    <property type="entry name" value="LapA_dom"/>
    <property type="match status" value="1"/>
</dbReference>
<accession>A0A368XFN5</accession>
<feature type="region of interest" description="Disordered" evidence="5">
    <location>
        <begin position="85"/>
        <end position="114"/>
    </location>
</feature>
<evidence type="ECO:0000256" key="1">
    <source>
        <dbReference type="ARBA" id="ARBA00022475"/>
    </source>
</evidence>
<feature type="transmembrane region" description="Helical" evidence="6">
    <location>
        <begin position="7"/>
        <end position="27"/>
    </location>
</feature>
<dbReference type="InterPro" id="IPR010445">
    <property type="entry name" value="LapA_dom"/>
</dbReference>
<evidence type="ECO:0000313" key="9">
    <source>
        <dbReference type="Proteomes" id="UP000252585"/>
    </source>
</evidence>
<feature type="transmembrane region" description="Helical" evidence="6">
    <location>
        <begin position="39"/>
        <end position="65"/>
    </location>
</feature>
<keyword evidence="1" id="KW-1003">Cell membrane</keyword>
<evidence type="ECO:0000256" key="5">
    <source>
        <dbReference type="SAM" id="MobiDB-lite"/>
    </source>
</evidence>
<gene>
    <name evidence="8" type="ORF">DFR57_109162</name>
</gene>
<dbReference type="PANTHER" id="PTHR41335:SF1">
    <property type="entry name" value="MEMBRANE PROTEIN"/>
    <property type="match status" value="1"/>
</dbReference>
<dbReference type="EMBL" id="QPJJ01000009">
    <property type="protein sequence ID" value="RCW66439.1"/>
    <property type="molecule type" value="Genomic_DNA"/>
</dbReference>
<protein>
    <submittedName>
        <fullName evidence="8">Putative integral membrane protein</fullName>
    </submittedName>
</protein>
<dbReference type="OrthoDB" id="2990728at2"/>
<keyword evidence="9" id="KW-1185">Reference proteome</keyword>
<evidence type="ECO:0000259" key="7">
    <source>
        <dbReference type="Pfam" id="PF06305"/>
    </source>
</evidence>
<reference evidence="8 9" key="1">
    <citation type="submission" date="2018-07" db="EMBL/GenBank/DDBJ databases">
        <title>Genomic Encyclopedia of Type Strains, Phase IV (KMG-IV): sequencing the most valuable type-strain genomes for metagenomic binning, comparative biology and taxonomic classification.</title>
        <authorList>
            <person name="Goeker M."/>
        </authorList>
    </citation>
    <scope>NUCLEOTIDE SEQUENCE [LARGE SCALE GENOMIC DNA]</scope>
    <source>
        <strain evidence="8 9">DSM 27696</strain>
    </source>
</reference>
<keyword evidence="4 6" id="KW-0472">Membrane</keyword>
<evidence type="ECO:0000256" key="6">
    <source>
        <dbReference type="SAM" id="Phobius"/>
    </source>
</evidence>
<dbReference type="GO" id="GO:0005886">
    <property type="term" value="C:plasma membrane"/>
    <property type="evidence" value="ECO:0007669"/>
    <property type="project" value="InterPro"/>
</dbReference>
<proteinExistence type="predicted"/>
<organism evidence="8 9">
    <name type="scientific">Saliterribacillus persicus</name>
    <dbReference type="NCBI Taxonomy" id="930114"/>
    <lineage>
        <taxon>Bacteria</taxon>
        <taxon>Bacillati</taxon>
        <taxon>Bacillota</taxon>
        <taxon>Bacilli</taxon>
        <taxon>Bacillales</taxon>
        <taxon>Bacillaceae</taxon>
        <taxon>Saliterribacillus</taxon>
    </lineage>
</organism>
<keyword evidence="3 6" id="KW-1133">Transmembrane helix</keyword>
<sequence length="114" mass="12364">MRGQTYIILAVVFAVIVAIFAVINVDAVEVNYLFGTGEAPLILVILISVLMGALITAAVGVVRVIRLQKENRQLKHEINGLKASDNTIIDDNSTNESKEQTPGIEENNISSTKE</sequence>
<dbReference type="RefSeq" id="WP_114353432.1">
    <property type="nucleotide sequence ID" value="NZ_QPJJ01000009.1"/>
</dbReference>
<keyword evidence="2 6" id="KW-0812">Transmembrane</keyword>
<dbReference type="Proteomes" id="UP000252585">
    <property type="component" value="Unassembled WGS sequence"/>
</dbReference>
<evidence type="ECO:0000256" key="3">
    <source>
        <dbReference type="ARBA" id="ARBA00022989"/>
    </source>
</evidence>
<comment type="caution">
    <text evidence="8">The sequence shown here is derived from an EMBL/GenBank/DDBJ whole genome shotgun (WGS) entry which is preliminary data.</text>
</comment>
<feature type="compositionally biased region" description="Polar residues" evidence="5">
    <location>
        <begin position="85"/>
        <end position="95"/>
    </location>
</feature>
<name>A0A368XFN5_9BACI</name>
<evidence type="ECO:0000256" key="2">
    <source>
        <dbReference type="ARBA" id="ARBA00022692"/>
    </source>
</evidence>